<comment type="similarity">
    <text evidence="2">Belongs to the CPA3 antiporters (TC 2.A.63) subunit E family.</text>
</comment>
<keyword evidence="3" id="KW-1003">Cell membrane</keyword>
<dbReference type="GO" id="GO:0005886">
    <property type="term" value="C:plasma membrane"/>
    <property type="evidence" value="ECO:0007669"/>
    <property type="project" value="UniProtKB-SubCell"/>
</dbReference>
<evidence type="ECO:0000256" key="4">
    <source>
        <dbReference type="ARBA" id="ARBA00022692"/>
    </source>
</evidence>
<dbReference type="InterPro" id="IPR002758">
    <property type="entry name" value="Cation_antiport_E"/>
</dbReference>
<dbReference type="EMBL" id="DRTV01000182">
    <property type="protein sequence ID" value="HHF58288.1"/>
    <property type="molecule type" value="Genomic_DNA"/>
</dbReference>
<protein>
    <submittedName>
        <fullName evidence="8">Na+/H+ antiporter subunit E</fullName>
    </submittedName>
</protein>
<dbReference type="Proteomes" id="UP000886014">
    <property type="component" value="Unassembled WGS sequence"/>
</dbReference>
<feature type="transmembrane region" description="Helical" evidence="7">
    <location>
        <begin position="30"/>
        <end position="48"/>
    </location>
</feature>
<evidence type="ECO:0000256" key="5">
    <source>
        <dbReference type="ARBA" id="ARBA00022989"/>
    </source>
</evidence>
<keyword evidence="5 7" id="KW-1133">Transmembrane helix</keyword>
<sequence>MKNISRWLYTAIIMFILWVIFTGKLDSEELIAGVVISLVLALFTYRYFTEKGLLNLTPKKIFCGIIYFPYLIWEMIKANLDVAYRVIHPKLPIKPGIVKIKTNMKSDLGKLLVANSITLTPGTFTLDIKDDTLYIHWINVQTTDTEEASKAISGRFERCLKRFLD</sequence>
<name>A0A7C5I4R1_UNCW3</name>
<evidence type="ECO:0000256" key="6">
    <source>
        <dbReference type="ARBA" id="ARBA00023136"/>
    </source>
</evidence>
<dbReference type="AlphaFoldDB" id="A0A7C5I4R1"/>
<dbReference type="PANTHER" id="PTHR34584:SF1">
    <property type="entry name" value="NA(+)_H(+) ANTIPORTER SUBUNIT E1"/>
    <property type="match status" value="1"/>
</dbReference>
<evidence type="ECO:0000256" key="1">
    <source>
        <dbReference type="ARBA" id="ARBA00004651"/>
    </source>
</evidence>
<evidence type="ECO:0000256" key="2">
    <source>
        <dbReference type="ARBA" id="ARBA00006228"/>
    </source>
</evidence>
<evidence type="ECO:0000313" key="8">
    <source>
        <dbReference type="EMBL" id="HHF58288.1"/>
    </source>
</evidence>
<keyword evidence="4 7" id="KW-0812">Transmembrane</keyword>
<keyword evidence="6 7" id="KW-0472">Membrane</keyword>
<accession>A0A7C5I4R1</accession>
<comment type="subcellular location">
    <subcellularLocation>
        <location evidence="1">Cell membrane</location>
        <topology evidence="1">Multi-pass membrane protein</topology>
    </subcellularLocation>
</comment>
<reference evidence="8" key="1">
    <citation type="journal article" date="2020" name="mSystems">
        <title>Genome- and Community-Level Interaction Insights into Carbon Utilization and Element Cycling Functions of Hydrothermarchaeota in Hydrothermal Sediment.</title>
        <authorList>
            <person name="Zhou Z."/>
            <person name="Liu Y."/>
            <person name="Xu W."/>
            <person name="Pan J."/>
            <person name="Luo Z.H."/>
            <person name="Li M."/>
        </authorList>
    </citation>
    <scope>NUCLEOTIDE SEQUENCE [LARGE SCALE GENOMIC DNA]</scope>
    <source>
        <strain evidence="8">HyVt-94</strain>
    </source>
</reference>
<dbReference type="GO" id="GO:0008324">
    <property type="term" value="F:monoatomic cation transmembrane transporter activity"/>
    <property type="evidence" value="ECO:0007669"/>
    <property type="project" value="InterPro"/>
</dbReference>
<feature type="transmembrane region" description="Helical" evidence="7">
    <location>
        <begin position="7"/>
        <end position="24"/>
    </location>
</feature>
<evidence type="ECO:0000256" key="3">
    <source>
        <dbReference type="ARBA" id="ARBA00022475"/>
    </source>
</evidence>
<dbReference type="PANTHER" id="PTHR34584">
    <property type="entry name" value="NA(+)/H(+) ANTIPORTER SUBUNIT E1"/>
    <property type="match status" value="1"/>
</dbReference>
<dbReference type="PIRSF" id="PIRSF019239">
    <property type="entry name" value="MrpE"/>
    <property type="match status" value="1"/>
</dbReference>
<evidence type="ECO:0000256" key="7">
    <source>
        <dbReference type="SAM" id="Phobius"/>
    </source>
</evidence>
<dbReference type="Pfam" id="PF01899">
    <property type="entry name" value="MNHE"/>
    <property type="match status" value="1"/>
</dbReference>
<proteinExistence type="inferred from homology"/>
<gene>
    <name evidence="8" type="ORF">ENL41_02565</name>
</gene>
<comment type="caution">
    <text evidence="8">The sequence shown here is derived from an EMBL/GenBank/DDBJ whole genome shotgun (WGS) entry which is preliminary data.</text>
</comment>
<organism evidence="8">
    <name type="scientific">candidate division WOR-3 bacterium</name>
    <dbReference type="NCBI Taxonomy" id="2052148"/>
    <lineage>
        <taxon>Bacteria</taxon>
        <taxon>Bacteria division WOR-3</taxon>
    </lineage>
</organism>